<dbReference type="InterPro" id="IPR002299">
    <property type="entry name" value="Porin_Neis"/>
</dbReference>
<dbReference type="KEGG" id="bxb:DR64_1302"/>
<dbReference type="PANTHER" id="PTHR34501:SF9">
    <property type="entry name" value="MAJOR OUTER MEMBRANE PROTEIN P.IA"/>
    <property type="match status" value="1"/>
</dbReference>
<protein>
    <submittedName>
        <fullName evidence="13">Outer membrane porin, OmpC family</fullName>
    </submittedName>
</protein>
<dbReference type="Pfam" id="PF13609">
    <property type="entry name" value="Porin_4"/>
    <property type="match status" value="1"/>
</dbReference>
<evidence type="ECO:0000256" key="4">
    <source>
        <dbReference type="ARBA" id="ARBA00022452"/>
    </source>
</evidence>
<evidence type="ECO:0000256" key="2">
    <source>
        <dbReference type="ARBA" id="ARBA00011233"/>
    </source>
</evidence>
<gene>
    <name evidence="13" type="ORF">Bxe_A3605</name>
</gene>
<keyword evidence="7" id="KW-0406">Ion transport</keyword>
<dbReference type="EMBL" id="CP000270">
    <property type="protein sequence ID" value="ABE29384.1"/>
    <property type="molecule type" value="Genomic_DNA"/>
</dbReference>
<dbReference type="KEGG" id="bxe:Bxe_A3605"/>
<keyword evidence="14" id="KW-1185">Reference proteome</keyword>
<comment type="subcellular location">
    <subcellularLocation>
        <location evidence="1">Cell outer membrane</location>
        <topology evidence="1">Multi-pass membrane protein</topology>
    </subcellularLocation>
</comment>
<dbReference type="STRING" id="266265.Bxe_A3605"/>
<dbReference type="RefSeq" id="WP_011487154.1">
    <property type="nucleotide sequence ID" value="NC_007951.1"/>
</dbReference>
<evidence type="ECO:0000256" key="9">
    <source>
        <dbReference type="ARBA" id="ARBA00023136"/>
    </source>
</evidence>
<keyword evidence="3" id="KW-0813">Transport</keyword>
<keyword evidence="10" id="KW-0998">Cell outer membrane</keyword>
<evidence type="ECO:0000256" key="3">
    <source>
        <dbReference type="ARBA" id="ARBA00022448"/>
    </source>
</evidence>
<dbReference type="GO" id="GO:0046930">
    <property type="term" value="C:pore complex"/>
    <property type="evidence" value="ECO:0007669"/>
    <property type="project" value="UniProtKB-KW"/>
</dbReference>
<evidence type="ECO:0000313" key="13">
    <source>
        <dbReference type="EMBL" id="ABE29384.1"/>
    </source>
</evidence>
<evidence type="ECO:0000256" key="10">
    <source>
        <dbReference type="ARBA" id="ARBA00023237"/>
    </source>
</evidence>
<dbReference type="Proteomes" id="UP000001817">
    <property type="component" value="Chromosome 1"/>
</dbReference>
<keyword evidence="5" id="KW-0812">Transmembrane</keyword>
<evidence type="ECO:0000256" key="6">
    <source>
        <dbReference type="ARBA" id="ARBA00022729"/>
    </source>
</evidence>
<evidence type="ECO:0000256" key="7">
    <source>
        <dbReference type="ARBA" id="ARBA00023065"/>
    </source>
</evidence>
<proteinExistence type="predicted"/>
<keyword evidence="9" id="KW-0472">Membrane</keyword>
<dbReference type="eggNOG" id="COG3203">
    <property type="taxonomic scope" value="Bacteria"/>
</dbReference>
<name>Q143V5_PARXL</name>
<organism evidence="13 14">
    <name type="scientific">Paraburkholderia xenovorans (strain LB400)</name>
    <dbReference type="NCBI Taxonomy" id="266265"/>
    <lineage>
        <taxon>Bacteria</taxon>
        <taxon>Pseudomonadati</taxon>
        <taxon>Pseudomonadota</taxon>
        <taxon>Betaproteobacteria</taxon>
        <taxon>Burkholderiales</taxon>
        <taxon>Burkholderiaceae</taxon>
        <taxon>Paraburkholderia</taxon>
    </lineage>
</organism>
<feature type="domain" description="Porin" evidence="12">
    <location>
        <begin position="9"/>
        <end position="323"/>
    </location>
</feature>
<dbReference type="PRINTS" id="PR00184">
    <property type="entry name" value="NEISSPPORIN"/>
</dbReference>
<evidence type="ECO:0000256" key="1">
    <source>
        <dbReference type="ARBA" id="ARBA00004571"/>
    </source>
</evidence>
<dbReference type="GO" id="GO:0009279">
    <property type="term" value="C:cell outer membrane"/>
    <property type="evidence" value="ECO:0007669"/>
    <property type="project" value="UniProtKB-SubCell"/>
</dbReference>
<dbReference type="SUPFAM" id="SSF56935">
    <property type="entry name" value="Porins"/>
    <property type="match status" value="1"/>
</dbReference>
<evidence type="ECO:0000259" key="12">
    <source>
        <dbReference type="Pfam" id="PF13609"/>
    </source>
</evidence>
<evidence type="ECO:0000313" key="14">
    <source>
        <dbReference type="Proteomes" id="UP000001817"/>
    </source>
</evidence>
<dbReference type="GO" id="GO:0015288">
    <property type="term" value="F:porin activity"/>
    <property type="evidence" value="ECO:0007669"/>
    <property type="project" value="UniProtKB-KW"/>
</dbReference>
<dbReference type="AlphaFoldDB" id="Q143V5"/>
<feature type="chain" id="PRO_5004182951" evidence="11">
    <location>
        <begin position="21"/>
        <end position="355"/>
    </location>
</feature>
<dbReference type="Gene3D" id="2.40.160.10">
    <property type="entry name" value="Porin"/>
    <property type="match status" value="1"/>
</dbReference>
<keyword evidence="6 11" id="KW-0732">Signal</keyword>
<feature type="signal peptide" evidence="11">
    <location>
        <begin position="1"/>
        <end position="20"/>
    </location>
</feature>
<comment type="subunit">
    <text evidence="2">Homotrimer.</text>
</comment>
<dbReference type="OrthoDB" id="8982743at2"/>
<dbReference type="InterPro" id="IPR033900">
    <property type="entry name" value="Gram_neg_porin_domain"/>
</dbReference>
<accession>Q143V5</accession>
<dbReference type="InterPro" id="IPR050298">
    <property type="entry name" value="Gram-neg_bact_OMP"/>
</dbReference>
<dbReference type="PANTHER" id="PTHR34501">
    <property type="entry name" value="PROTEIN YDDL-RELATED"/>
    <property type="match status" value="1"/>
</dbReference>
<sequence length="355" mass="37303">MEKSIVLPAVISALPILAWAQSSVTLYGTVDTSVAYVRAAGQGSKTSLEDSGENASRFGLIGNEDLGGGLSAGFTLESDIFPSSGLGGTTNTNNQKSGVATAMFNRRSFINLTSKTYGELRLGRDYSPSYWNVAKYDPFVHEGIGSAAVRDLTDTGITGVRTSNTAFYLTPDTLGGFFGEVAYGLGNNPQNLPDGTGHDGNYAGFRVGYIGHGANVAIAGGKTTYLAGDVRVLNFGGTYNFNIFTVYGFYQQAEVGGTASQTQSTILLGGMVPVGVNAVRFSAIEQHIHGDSSLDSQQLAIGYVYNLSKRTSLYATYAFLNNHKNAKGGLQETSILAPQPGGNVNGVQLGISTLF</sequence>
<evidence type="ECO:0000256" key="8">
    <source>
        <dbReference type="ARBA" id="ARBA00023114"/>
    </source>
</evidence>
<dbReference type="InterPro" id="IPR023614">
    <property type="entry name" value="Porin_dom_sf"/>
</dbReference>
<evidence type="ECO:0000256" key="11">
    <source>
        <dbReference type="SAM" id="SignalP"/>
    </source>
</evidence>
<evidence type="ECO:0000256" key="5">
    <source>
        <dbReference type="ARBA" id="ARBA00022692"/>
    </source>
</evidence>
<reference evidence="13 14" key="1">
    <citation type="journal article" date="2006" name="Proc. Natl. Acad. Sci. U.S.A.">
        <title>Burkholderia xenovorans LB400 harbors a multi-replicon, 9.73-Mbp genome shaped for versatility.</title>
        <authorList>
            <person name="Chain P.S."/>
            <person name="Denef V.J."/>
            <person name="Konstantinidis K.T."/>
            <person name="Vergez L.M."/>
            <person name="Agullo L."/>
            <person name="Reyes V.L."/>
            <person name="Hauser L."/>
            <person name="Cordova M."/>
            <person name="Gomez L."/>
            <person name="Gonzalez M."/>
            <person name="Land M."/>
            <person name="Lao V."/>
            <person name="Larimer F."/>
            <person name="LiPuma J.J."/>
            <person name="Mahenthiralingam E."/>
            <person name="Malfatti S.A."/>
            <person name="Marx C.J."/>
            <person name="Parnell J.J."/>
            <person name="Ramette A."/>
            <person name="Richardson P."/>
            <person name="Seeger M."/>
            <person name="Smith D."/>
            <person name="Spilker T."/>
            <person name="Sul W.J."/>
            <person name="Tsoi T.V."/>
            <person name="Ulrich L.E."/>
            <person name="Zhulin I.B."/>
            <person name="Tiedje J.M."/>
        </authorList>
    </citation>
    <scope>NUCLEOTIDE SEQUENCE [LARGE SCALE GENOMIC DNA]</scope>
    <source>
        <strain evidence="13 14">LB400</strain>
    </source>
</reference>
<dbReference type="PATRIC" id="fig|266265.5.peg.861"/>
<keyword evidence="8" id="KW-0626">Porin</keyword>
<dbReference type="CDD" id="cd00342">
    <property type="entry name" value="gram_neg_porins"/>
    <property type="match status" value="1"/>
</dbReference>
<keyword evidence="4" id="KW-1134">Transmembrane beta strand</keyword>
<dbReference type="GO" id="GO:0006811">
    <property type="term" value="P:monoatomic ion transport"/>
    <property type="evidence" value="ECO:0007669"/>
    <property type="project" value="UniProtKB-KW"/>
</dbReference>